<dbReference type="AlphaFoldDB" id="A0A1L3Q1N9"/>
<evidence type="ECO:0000313" key="5">
    <source>
        <dbReference type="Proteomes" id="UP000198669"/>
    </source>
</evidence>
<evidence type="ECO:0000313" key="4">
    <source>
        <dbReference type="Proteomes" id="UP000186879"/>
    </source>
</evidence>
<dbReference type="OrthoDB" id="23364at2157"/>
<dbReference type="STRING" id="2177.BHR79_04335"/>
<dbReference type="Pfam" id="PF19769">
    <property type="entry name" value="CPxCG_zf"/>
    <property type="match status" value="1"/>
</dbReference>
<organism evidence="1 4">
    <name type="scientific">Methanohalophilus halophilus</name>
    <dbReference type="NCBI Taxonomy" id="2177"/>
    <lineage>
        <taxon>Archaea</taxon>
        <taxon>Methanobacteriati</taxon>
        <taxon>Methanobacteriota</taxon>
        <taxon>Stenosarchaea group</taxon>
        <taxon>Methanomicrobia</taxon>
        <taxon>Methanosarcinales</taxon>
        <taxon>Methanosarcinaceae</taxon>
        <taxon>Methanohalophilus</taxon>
    </lineage>
</organism>
<dbReference type="EMBL" id="CP017921">
    <property type="protein sequence ID" value="APH38789.1"/>
    <property type="molecule type" value="Genomic_DNA"/>
</dbReference>
<dbReference type="Proteomes" id="UP000186879">
    <property type="component" value="Chromosome"/>
</dbReference>
<sequence length="217" mass="24856">MSEEIETTCPACSPQEFVWHDILKDGQNMLVRCQVCGDVHPTEIETEKTIPVRIVISRGDESFKTNALFEETQVITTNEELVVEDQNGEDVYPIQITSIETPTKREEYAKIADVETIWARAIDEVDVKISVQSIGNTNPHTKRVPGEELFEVGLEYEAGGERFRITRIKIRGGKFRFKRGDKVEAKHIKRIFGRVAYKKGWGGGRTAWSMKRNVRNW</sequence>
<dbReference type="EMBL" id="FNMU01000004">
    <property type="protein sequence ID" value="SDW72520.1"/>
    <property type="molecule type" value="Genomic_DNA"/>
</dbReference>
<dbReference type="Proteomes" id="UP000267921">
    <property type="component" value="Unassembled WGS sequence"/>
</dbReference>
<dbReference type="RefSeq" id="WP_072561238.1">
    <property type="nucleotide sequence ID" value="NZ_CP017921.1"/>
</dbReference>
<dbReference type="GeneID" id="30582965"/>
<dbReference type="Proteomes" id="UP000198669">
    <property type="component" value="Unassembled WGS sequence"/>
</dbReference>
<dbReference type="PANTHER" id="PTHR42195:SF1">
    <property type="entry name" value="ZINC FINGER PROTEIN"/>
    <property type="match status" value="1"/>
</dbReference>
<dbReference type="PANTHER" id="PTHR42195">
    <property type="entry name" value="UCP015877 FAMILY PROTEIN"/>
    <property type="match status" value="1"/>
</dbReference>
<gene>
    <name evidence="1" type="ORF">BHR79_04335</name>
    <name evidence="2" type="ORF">EFE40_08510</name>
    <name evidence="3" type="ORF">SAMN04515625_1506</name>
</gene>
<dbReference type="InterPro" id="IPR012041">
    <property type="entry name" value="Znf_CPxCG-like"/>
</dbReference>
<name>A0A1L3Q1N9_9EURY</name>
<reference evidence="2 6" key="3">
    <citation type="submission" date="2018-10" db="EMBL/GenBank/DDBJ databases">
        <title>Cultivation of a novel Methanohalophilus strain from Kebrit Deep of the Red Sea and a genomic comparison of members of the genus Methanohalophilus.</title>
        <authorList>
            <person name="Guan Y."/>
            <person name="Ngugi D.K."/>
            <person name="Stingl U."/>
        </authorList>
    </citation>
    <scope>NUCLEOTIDE SEQUENCE [LARGE SCALE GENOMIC DNA]</scope>
    <source>
        <strain evidence="2 6">DSM 3094</strain>
    </source>
</reference>
<evidence type="ECO:0000313" key="6">
    <source>
        <dbReference type="Proteomes" id="UP000267921"/>
    </source>
</evidence>
<protein>
    <submittedName>
        <fullName evidence="3">Uncharacterized Zn-finger protein</fullName>
    </submittedName>
</protein>
<keyword evidence="4" id="KW-1185">Reference proteome</keyword>
<accession>A0A1L3Q1N9</accession>
<evidence type="ECO:0000313" key="3">
    <source>
        <dbReference type="EMBL" id="SDW72520.1"/>
    </source>
</evidence>
<reference evidence="3 5" key="2">
    <citation type="submission" date="2016-10" db="EMBL/GenBank/DDBJ databases">
        <authorList>
            <person name="de Groot N.N."/>
        </authorList>
    </citation>
    <scope>NUCLEOTIDE SEQUENCE [LARGE SCALE GENOMIC DNA]</scope>
    <source>
        <strain evidence="3 5">Z-7982</strain>
    </source>
</reference>
<dbReference type="KEGG" id="mhaz:BHR79_04335"/>
<proteinExistence type="predicted"/>
<dbReference type="PIRSF" id="PIRSF015877">
    <property type="entry name" value="UCP015877"/>
    <property type="match status" value="1"/>
</dbReference>
<dbReference type="EMBL" id="RJJG01000006">
    <property type="protein sequence ID" value="RNI07983.1"/>
    <property type="molecule type" value="Genomic_DNA"/>
</dbReference>
<evidence type="ECO:0000313" key="2">
    <source>
        <dbReference type="EMBL" id="RNI07983.1"/>
    </source>
</evidence>
<evidence type="ECO:0000313" key="1">
    <source>
        <dbReference type="EMBL" id="APH38789.1"/>
    </source>
</evidence>
<reference evidence="1 4" key="1">
    <citation type="submission" date="2016-10" db="EMBL/GenBank/DDBJ databases">
        <title>Methanohalophilus halophilus.</title>
        <authorList>
            <person name="L'haridon S."/>
        </authorList>
    </citation>
    <scope>NUCLEOTIDE SEQUENCE [LARGE SCALE GENOMIC DNA]</scope>
    <source>
        <strain evidence="1 4">Z-7982</strain>
    </source>
</reference>